<name>A0ABP8PLN6_9NOCA</name>
<dbReference type="SUPFAM" id="SSF53098">
    <property type="entry name" value="Ribonuclease H-like"/>
    <property type="match status" value="1"/>
</dbReference>
<dbReference type="InterPro" id="IPR036397">
    <property type="entry name" value="RNaseH_sf"/>
</dbReference>
<accession>A0ABP8PLN6</accession>
<comment type="caution">
    <text evidence="2">The sequence shown here is derived from an EMBL/GenBank/DDBJ whole genome shotgun (WGS) entry which is preliminary data.</text>
</comment>
<evidence type="ECO:0000313" key="2">
    <source>
        <dbReference type="EMBL" id="GAA4488109.1"/>
    </source>
</evidence>
<feature type="domain" description="Integrase catalytic" evidence="1">
    <location>
        <begin position="1"/>
        <end position="57"/>
    </location>
</feature>
<dbReference type="PROSITE" id="PS50994">
    <property type="entry name" value="INTEGRASE"/>
    <property type="match status" value="1"/>
</dbReference>
<protein>
    <recommendedName>
        <fullName evidence="1">Integrase catalytic domain-containing protein</fullName>
    </recommendedName>
</protein>
<dbReference type="InterPro" id="IPR001584">
    <property type="entry name" value="Integrase_cat-core"/>
</dbReference>
<sequence>MGTVQAAEVLYSDRGADFTSTHLDQGCADTRIELVHSTPGVPQGRGKIERLFGTITT</sequence>
<gene>
    <name evidence="2" type="ORF">GCM10023094_47350</name>
</gene>
<dbReference type="EMBL" id="BAABFB010000072">
    <property type="protein sequence ID" value="GAA4488109.1"/>
    <property type="molecule type" value="Genomic_DNA"/>
</dbReference>
<dbReference type="Proteomes" id="UP001501183">
    <property type="component" value="Unassembled WGS sequence"/>
</dbReference>
<evidence type="ECO:0000259" key="1">
    <source>
        <dbReference type="PROSITE" id="PS50994"/>
    </source>
</evidence>
<dbReference type="InterPro" id="IPR012337">
    <property type="entry name" value="RNaseH-like_sf"/>
</dbReference>
<keyword evidence="3" id="KW-1185">Reference proteome</keyword>
<proteinExistence type="predicted"/>
<evidence type="ECO:0000313" key="3">
    <source>
        <dbReference type="Proteomes" id="UP001501183"/>
    </source>
</evidence>
<dbReference type="Gene3D" id="3.30.420.10">
    <property type="entry name" value="Ribonuclease H-like superfamily/Ribonuclease H"/>
    <property type="match status" value="1"/>
</dbReference>
<dbReference type="RefSeq" id="WP_345351296.1">
    <property type="nucleotide sequence ID" value="NZ_BAABFB010000072.1"/>
</dbReference>
<organism evidence="2 3">
    <name type="scientific">Rhodococcus olei</name>
    <dbReference type="NCBI Taxonomy" id="2161675"/>
    <lineage>
        <taxon>Bacteria</taxon>
        <taxon>Bacillati</taxon>
        <taxon>Actinomycetota</taxon>
        <taxon>Actinomycetes</taxon>
        <taxon>Mycobacteriales</taxon>
        <taxon>Nocardiaceae</taxon>
        <taxon>Rhodococcus</taxon>
    </lineage>
</organism>
<reference evidence="3" key="1">
    <citation type="journal article" date="2019" name="Int. J. Syst. Evol. Microbiol.">
        <title>The Global Catalogue of Microorganisms (GCM) 10K type strain sequencing project: providing services to taxonomists for standard genome sequencing and annotation.</title>
        <authorList>
            <consortium name="The Broad Institute Genomics Platform"/>
            <consortium name="The Broad Institute Genome Sequencing Center for Infectious Disease"/>
            <person name="Wu L."/>
            <person name="Ma J."/>
        </authorList>
    </citation>
    <scope>NUCLEOTIDE SEQUENCE [LARGE SCALE GENOMIC DNA]</scope>
    <source>
        <strain evidence="3">JCM 32206</strain>
    </source>
</reference>